<dbReference type="InterPro" id="IPR005248">
    <property type="entry name" value="NadD/NMNAT"/>
</dbReference>
<dbReference type="InterPro" id="IPR014729">
    <property type="entry name" value="Rossmann-like_a/b/a_fold"/>
</dbReference>
<evidence type="ECO:0000256" key="5">
    <source>
        <dbReference type="ARBA" id="ARBA00022695"/>
    </source>
</evidence>
<dbReference type="NCBIfam" id="TIGR00125">
    <property type="entry name" value="cyt_tran_rel"/>
    <property type="match status" value="1"/>
</dbReference>
<evidence type="ECO:0000256" key="10">
    <source>
        <dbReference type="HAMAP-Rule" id="MF_00244"/>
    </source>
</evidence>
<feature type="domain" description="Cytidyltransferase-like" evidence="11">
    <location>
        <begin position="6"/>
        <end position="175"/>
    </location>
</feature>
<keyword evidence="13" id="KW-1185">Reference proteome</keyword>
<keyword evidence="3 10" id="KW-0662">Pyridine nucleotide biosynthesis</keyword>
<sequence length="204" mass="23174">MRKIGLMGGTFDPIHIGHLVAAERSMEACGLEEVWFIPNAGPPLKDRAPGAAPEERQRMVELAVQEHPAFRVLDLELRRGGVSYTYDTIEDLQRLNSETEFHWIIGTDRILDLPRWHRIDELAARIRFIGVDRPDEVGRPSDPGEMPALPERLQERVIRVPIPQLAISSTTIRTRIGAGLSVRYLVPDAAHRYLIEKELYRLDG</sequence>
<protein>
    <recommendedName>
        <fullName evidence="10">Probable nicotinate-nucleotide adenylyltransferase</fullName>
        <ecNumber evidence="10">2.7.7.18</ecNumber>
    </recommendedName>
    <alternativeName>
        <fullName evidence="10">Deamido-NAD(+) diphosphorylase</fullName>
    </alternativeName>
    <alternativeName>
        <fullName evidence="10">Deamido-NAD(+) pyrophosphorylase</fullName>
    </alternativeName>
    <alternativeName>
        <fullName evidence="10">Nicotinate mononucleotide adenylyltransferase</fullName>
        <shortName evidence="10">NaMN adenylyltransferase</shortName>
    </alternativeName>
</protein>
<dbReference type="NCBIfam" id="NF000840">
    <property type="entry name" value="PRK00071.1-3"/>
    <property type="match status" value="1"/>
</dbReference>
<dbReference type="Gene3D" id="3.40.50.620">
    <property type="entry name" value="HUPs"/>
    <property type="match status" value="1"/>
</dbReference>
<dbReference type="PANTHER" id="PTHR39321">
    <property type="entry name" value="NICOTINATE-NUCLEOTIDE ADENYLYLTRANSFERASE-RELATED"/>
    <property type="match status" value="1"/>
</dbReference>
<accession>A0A229NZY9</accession>
<dbReference type="CDD" id="cd02165">
    <property type="entry name" value="NMNAT"/>
    <property type="match status" value="1"/>
</dbReference>
<comment type="catalytic activity">
    <reaction evidence="9 10">
        <text>nicotinate beta-D-ribonucleotide + ATP + H(+) = deamido-NAD(+) + diphosphate</text>
        <dbReference type="Rhea" id="RHEA:22860"/>
        <dbReference type="ChEBI" id="CHEBI:15378"/>
        <dbReference type="ChEBI" id="CHEBI:30616"/>
        <dbReference type="ChEBI" id="CHEBI:33019"/>
        <dbReference type="ChEBI" id="CHEBI:57502"/>
        <dbReference type="ChEBI" id="CHEBI:58437"/>
        <dbReference type="EC" id="2.7.7.18"/>
    </reaction>
</comment>
<dbReference type="AlphaFoldDB" id="A0A229NZY9"/>
<organism evidence="12 13">
    <name type="scientific">Paenibacillus herberti</name>
    <dbReference type="NCBI Taxonomy" id="1619309"/>
    <lineage>
        <taxon>Bacteria</taxon>
        <taxon>Bacillati</taxon>
        <taxon>Bacillota</taxon>
        <taxon>Bacilli</taxon>
        <taxon>Bacillales</taxon>
        <taxon>Paenibacillaceae</taxon>
        <taxon>Paenibacillus</taxon>
    </lineage>
</organism>
<dbReference type="EC" id="2.7.7.18" evidence="10"/>
<dbReference type="RefSeq" id="WP_089522606.1">
    <property type="nucleotide sequence ID" value="NZ_NMUQ01000001.1"/>
</dbReference>
<evidence type="ECO:0000256" key="8">
    <source>
        <dbReference type="ARBA" id="ARBA00023027"/>
    </source>
</evidence>
<dbReference type="OrthoDB" id="5295945at2"/>
<dbReference type="GO" id="GO:0005524">
    <property type="term" value="F:ATP binding"/>
    <property type="evidence" value="ECO:0007669"/>
    <property type="project" value="UniProtKB-KW"/>
</dbReference>
<evidence type="ECO:0000313" key="13">
    <source>
        <dbReference type="Proteomes" id="UP000215145"/>
    </source>
</evidence>
<evidence type="ECO:0000259" key="11">
    <source>
        <dbReference type="Pfam" id="PF01467"/>
    </source>
</evidence>
<keyword evidence="6 10" id="KW-0547">Nucleotide-binding</keyword>
<dbReference type="GO" id="GO:0009435">
    <property type="term" value="P:NAD+ biosynthetic process"/>
    <property type="evidence" value="ECO:0007669"/>
    <property type="project" value="UniProtKB-UniRule"/>
</dbReference>
<evidence type="ECO:0000256" key="6">
    <source>
        <dbReference type="ARBA" id="ARBA00022741"/>
    </source>
</evidence>
<dbReference type="InterPro" id="IPR004821">
    <property type="entry name" value="Cyt_trans-like"/>
</dbReference>
<dbReference type="HAMAP" id="MF_00244">
    <property type="entry name" value="NaMN_adenylyltr"/>
    <property type="match status" value="1"/>
</dbReference>
<keyword evidence="4 10" id="KW-0808">Transferase</keyword>
<dbReference type="SUPFAM" id="SSF52374">
    <property type="entry name" value="Nucleotidylyl transferase"/>
    <property type="match status" value="1"/>
</dbReference>
<keyword evidence="5 10" id="KW-0548">Nucleotidyltransferase</keyword>
<dbReference type="UniPathway" id="UPA00253">
    <property type="reaction ID" value="UER00332"/>
</dbReference>
<evidence type="ECO:0000256" key="1">
    <source>
        <dbReference type="ARBA" id="ARBA00002324"/>
    </source>
</evidence>
<comment type="pathway">
    <text evidence="2 10">Cofactor biosynthesis; NAD(+) biosynthesis; deamido-NAD(+) from nicotinate D-ribonucleotide: step 1/1.</text>
</comment>
<dbReference type="EMBL" id="NMUQ01000001">
    <property type="protein sequence ID" value="OXM15510.1"/>
    <property type="molecule type" value="Genomic_DNA"/>
</dbReference>
<dbReference type="PANTHER" id="PTHR39321:SF3">
    <property type="entry name" value="PHOSPHOPANTETHEINE ADENYLYLTRANSFERASE"/>
    <property type="match status" value="1"/>
</dbReference>
<comment type="function">
    <text evidence="1 10">Catalyzes the reversible adenylation of nicotinate mononucleotide (NaMN) to nicotinic acid adenine dinucleotide (NaAD).</text>
</comment>
<evidence type="ECO:0000256" key="2">
    <source>
        <dbReference type="ARBA" id="ARBA00005019"/>
    </source>
</evidence>
<reference evidence="12 13" key="1">
    <citation type="submission" date="2017-07" db="EMBL/GenBank/DDBJ databases">
        <title>Paenibacillus herberti R33 genome sequencing and assembly.</title>
        <authorList>
            <person name="Su W."/>
        </authorList>
    </citation>
    <scope>NUCLEOTIDE SEQUENCE [LARGE SCALE GENOMIC DNA]</scope>
    <source>
        <strain evidence="12 13">R33</strain>
    </source>
</reference>
<dbReference type="GO" id="GO:0004515">
    <property type="term" value="F:nicotinate-nucleotide adenylyltransferase activity"/>
    <property type="evidence" value="ECO:0007669"/>
    <property type="project" value="UniProtKB-UniRule"/>
</dbReference>
<dbReference type="Pfam" id="PF01467">
    <property type="entry name" value="CTP_transf_like"/>
    <property type="match status" value="1"/>
</dbReference>
<evidence type="ECO:0000256" key="9">
    <source>
        <dbReference type="ARBA" id="ARBA00048721"/>
    </source>
</evidence>
<evidence type="ECO:0000256" key="4">
    <source>
        <dbReference type="ARBA" id="ARBA00022679"/>
    </source>
</evidence>
<keyword evidence="8 10" id="KW-0520">NAD</keyword>
<comment type="similarity">
    <text evidence="10">Belongs to the NadD family.</text>
</comment>
<evidence type="ECO:0000256" key="7">
    <source>
        <dbReference type="ARBA" id="ARBA00022840"/>
    </source>
</evidence>
<dbReference type="Proteomes" id="UP000215145">
    <property type="component" value="Unassembled WGS sequence"/>
</dbReference>
<gene>
    <name evidence="10 12" type="primary">nadD</name>
    <name evidence="12" type="ORF">CGZ75_01875</name>
</gene>
<evidence type="ECO:0000313" key="12">
    <source>
        <dbReference type="EMBL" id="OXM15510.1"/>
    </source>
</evidence>
<name>A0A229NZY9_9BACL</name>
<keyword evidence="7 10" id="KW-0067">ATP-binding</keyword>
<proteinExistence type="inferred from homology"/>
<comment type="caution">
    <text evidence="12">The sequence shown here is derived from an EMBL/GenBank/DDBJ whole genome shotgun (WGS) entry which is preliminary data.</text>
</comment>
<evidence type="ECO:0000256" key="3">
    <source>
        <dbReference type="ARBA" id="ARBA00022642"/>
    </source>
</evidence>
<dbReference type="NCBIfam" id="TIGR00482">
    <property type="entry name" value="nicotinate (nicotinamide) nucleotide adenylyltransferase"/>
    <property type="match status" value="1"/>
</dbReference>